<evidence type="ECO:0000313" key="2">
    <source>
        <dbReference type="EMBL" id="KAK3554066.1"/>
    </source>
</evidence>
<name>A0AAE0RFR1_9TELE</name>
<dbReference type="AlphaFoldDB" id="A0AAE0RFR1"/>
<accession>A0AAE0RFR1</accession>
<feature type="domain" description="Integrase zinc-binding" evidence="1">
    <location>
        <begin position="11"/>
        <end position="57"/>
    </location>
</feature>
<proteinExistence type="predicted"/>
<reference evidence="2" key="1">
    <citation type="submission" date="2023-06" db="EMBL/GenBank/DDBJ databases">
        <title>Male Hemibagrus guttatus genome.</title>
        <authorList>
            <person name="Bian C."/>
        </authorList>
    </citation>
    <scope>NUCLEOTIDE SEQUENCE</scope>
    <source>
        <strain evidence="2">Male_cb2023</strain>
        <tissue evidence="2">Muscle</tissue>
    </source>
</reference>
<gene>
    <name evidence="2" type="ORF">QTP70_019175</name>
</gene>
<dbReference type="InterPro" id="IPR041588">
    <property type="entry name" value="Integrase_H2C2"/>
</dbReference>
<dbReference type="Pfam" id="PF17921">
    <property type="entry name" value="Integrase_H2C2"/>
    <property type="match status" value="1"/>
</dbReference>
<organism evidence="2 3">
    <name type="scientific">Hemibagrus guttatus</name>
    <dbReference type="NCBI Taxonomy" id="175788"/>
    <lineage>
        <taxon>Eukaryota</taxon>
        <taxon>Metazoa</taxon>
        <taxon>Chordata</taxon>
        <taxon>Craniata</taxon>
        <taxon>Vertebrata</taxon>
        <taxon>Euteleostomi</taxon>
        <taxon>Actinopterygii</taxon>
        <taxon>Neopterygii</taxon>
        <taxon>Teleostei</taxon>
        <taxon>Ostariophysi</taxon>
        <taxon>Siluriformes</taxon>
        <taxon>Bagridae</taxon>
        <taxon>Hemibagrus</taxon>
    </lineage>
</organism>
<dbReference type="Proteomes" id="UP001274896">
    <property type="component" value="Unassembled WGS sequence"/>
</dbReference>
<evidence type="ECO:0000259" key="1">
    <source>
        <dbReference type="Pfam" id="PF17921"/>
    </source>
</evidence>
<dbReference type="EMBL" id="JAUCMX010000002">
    <property type="protein sequence ID" value="KAK3554066.1"/>
    <property type="molecule type" value="Genomic_DNA"/>
</dbReference>
<evidence type="ECO:0000313" key="3">
    <source>
        <dbReference type="Proteomes" id="UP001274896"/>
    </source>
</evidence>
<comment type="caution">
    <text evidence="2">The sequence shown here is derived from an EMBL/GenBank/DDBJ whole genome shotgun (WGS) entry which is preliminary data.</text>
</comment>
<dbReference type="InterPro" id="IPR052160">
    <property type="entry name" value="Gypsy_RT_Integrase-like"/>
</dbReference>
<keyword evidence="3" id="KW-1185">Reference proteome</keyword>
<dbReference type="PANTHER" id="PTHR47266">
    <property type="entry name" value="ENDONUCLEASE-RELATED"/>
    <property type="match status" value="1"/>
</dbReference>
<protein>
    <recommendedName>
        <fullName evidence="1">Integrase zinc-binding domain-containing protein</fullName>
    </recommendedName>
</protein>
<dbReference type="Gene3D" id="1.10.340.70">
    <property type="match status" value="1"/>
</dbReference>
<sequence>MSLNHYSPKFCHNSCLFCHPGTTRTMAVLLQHFWWPSIRKDVRDFVAACPVCSQKKSPKTPPVGLLHPLPIPKRLWSHISMDFVTGLPLSSGYTTILMTNSQTECLDQELKRGLRVLCIEDQSAWSSTLVWV</sequence>
<feature type="non-terminal residue" evidence="2">
    <location>
        <position position="1"/>
    </location>
</feature>